<protein>
    <submittedName>
        <fullName evidence="1">Putative secreted protein</fullName>
    </submittedName>
</protein>
<dbReference type="EMBL" id="HE804045">
    <property type="protein sequence ID" value="CCH33318.1"/>
    <property type="molecule type" value="Genomic_DNA"/>
</dbReference>
<evidence type="ECO:0000313" key="2">
    <source>
        <dbReference type="Proteomes" id="UP000006281"/>
    </source>
</evidence>
<organism evidence="1 2">
    <name type="scientific">Saccharothrix espanaensis (strain ATCC 51144 / DSM 44229 / JCM 9112 / NBRC 15066 / NRRL 15764)</name>
    <dbReference type="NCBI Taxonomy" id="1179773"/>
    <lineage>
        <taxon>Bacteria</taxon>
        <taxon>Bacillati</taxon>
        <taxon>Actinomycetota</taxon>
        <taxon>Actinomycetes</taxon>
        <taxon>Pseudonocardiales</taxon>
        <taxon>Pseudonocardiaceae</taxon>
        <taxon>Saccharothrix</taxon>
    </lineage>
</organism>
<dbReference type="OrthoDB" id="3687860at2"/>
<accession>K0K9L6</accession>
<name>K0K9L6_SACES</name>
<dbReference type="HOGENOM" id="CLU_1438274_0_0_11"/>
<proteinExistence type="predicted"/>
<gene>
    <name evidence="1" type="ordered locus">BN6_60640</name>
</gene>
<dbReference type="Proteomes" id="UP000006281">
    <property type="component" value="Chromosome"/>
</dbReference>
<dbReference type="PATRIC" id="fig|1179773.3.peg.6108"/>
<keyword evidence="2" id="KW-1185">Reference proteome</keyword>
<dbReference type="KEGG" id="sesp:BN6_60640"/>
<sequence length="194" mass="20496">MTRGLRYVALWSASTAVAVALSWLGLRSVLDAGVVERPVILAGPTQSTAVPATTTTTTTPTVTTTTAPAPVVVTTTEPARTTTTTTTPTTTTTTTTTTATVNALPSDSGTWARDQNGEQVYLRSFQLRGGSAAIKFSPTDMEPISATPRQGYAANIEQPAHAVVVEFVGPGYVSRLEAMWINNGPLWRTLEEAR</sequence>
<dbReference type="RefSeq" id="WP_015103429.1">
    <property type="nucleotide sequence ID" value="NC_019673.1"/>
</dbReference>
<dbReference type="STRING" id="1179773.BN6_60640"/>
<dbReference type="AlphaFoldDB" id="K0K9L6"/>
<reference evidence="1 2" key="1">
    <citation type="journal article" date="2012" name="BMC Genomics">
        <title>Complete genome sequence of Saccharothrix espanaensis DSM 44229T and comparison to the other completely sequenced Pseudonocardiaceae.</title>
        <authorList>
            <person name="Strobel T."/>
            <person name="Al-Dilaimi A."/>
            <person name="Blom J."/>
            <person name="Gessner A."/>
            <person name="Kalinowski J."/>
            <person name="Luzhetska M."/>
            <person name="Puhler A."/>
            <person name="Szczepanowski R."/>
            <person name="Bechthold A."/>
            <person name="Ruckert C."/>
        </authorList>
    </citation>
    <scope>NUCLEOTIDE SEQUENCE [LARGE SCALE GENOMIC DNA]</scope>
    <source>
        <strain evidence="2">ATCC 51144 / DSM 44229 / JCM 9112 / NBRC 15066 / NRRL 15764</strain>
    </source>
</reference>
<evidence type="ECO:0000313" key="1">
    <source>
        <dbReference type="EMBL" id="CCH33318.1"/>
    </source>
</evidence>
<dbReference type="eggNOG" id="ENOG5033978">
    <property type="taxonomic scope" value="Bacteria"/>
</dbReference>